<keyword evidence="1" id="KW-0175">Coiled coil</keyword>
<name>A0AAX2AKZ6_9BACT</name>
<accession>A0AAX2AKZ6</accession>
<evidence type="ECO:0000256" key="1">
    <source>
        <dbReference type="SAM" id="Coils"/>
    </source>
</evidence>
<evidence type="ECO:0000313" key="2">
    <source>
        <dbReference type="EMBL" id="RXK16346.1"/>
    </source>
</evidence>
<dbReference type="EMBL" id="NXID01000010">
    <property type="protein sequence ID" value="RXK16346.1"/>
    <property type="molecule type" value="Genomic_DNA"/>
</dbReference>
<protein>
    <recommendedName>
        <fullName evidence="4">Lipoprotein</fullName>
    </recommendedName>
</protein>
<gene>
    <name evidence="2" type="ORF">CP985_04100</name>
</gene>
<sequence length="64" mass="7705">MNYFKYLILAIFIIFLNGCATNNQKNIKQISNAQISELLDELHKKELEIVRLEKELEEYKKRFN</sequence>
<proteinExistence type="predicted"/>
<dbReference type="KEGG" id="amyt:AMYT_0111"/>
<organism evidence="2 3">
    <name type="scientific">Malaciobacter mytili LMG 24559</name>
    <dbReference type="NCBI Taxonomy" id="1032238"/>
    <lineage>
        <taxon>Bacteria</taxon>
        <taxon>Pseudomonadati</taxon>
        <taxon>Campylobacterota</taxon>
        <taxon>Epsilonproteobacteria</taxon>
        <taxon>Campylobacterales</taxon>
        <taxon>Arcobacteraceae</taxon>
        <taxon>Malaciobacter</taxon>
    </lineage>
</organism>
<evidence type="ECO:0000313" key="3">
    <source>
        <dbReference type="Proteomes" id="UP000290092"/>
    </source>
</evidence>
<comment type="caution">
    <text evidence="2">The sequence shown here is derived from an EMBL/GenBank/DDBJ whole genome shotgun (WGS) entry which is preliminary data.</text>
</comment>
<reference evidence="2 3" key="1">
    <citation type="submission" date="2017-09" db="EMBL/GenBank/DDBJ databases">
        <title>Genomics of the genus Arcobacter.</title>
        <authorList>
            <person name="Perez-Cataluna A."/>
            <person name="Figueras M.J."/>
            <person name="Salas-Masso N."/>
        </authorList>
    </citation>
    <scope>NUCLEOTIDE SEQUENCE [LARGE SCALE GENOMIC DNA]</scope>
    <source>
        <strain evidence="2 3">CECT 7386</strain>
    </source>
</reference>
<dbReference type="AlphaFoldDB" id="A0AAX2AKZ6"/>
<keyword evidence="3" id="KW-1185">Reference proteome</keyword>
<dbReference type="Proteomes" id="UP000290092">
    <property type="component" value="Unassembled WGS sequence"/>
</dbReference>
<feature type="coiled-coil region" evidence="1">
    <location>
        <begin position="28"/>
        <end position="62"/>
    </location>
</feature>
<evidence type="ECO:0008006" key="4">
    <source>
        <dbReference type="Google" id="ProtNLM"/>
    </source>
</evidence>
<dbReference type="RefSeq" id="WP_114840632.1">
    <property type="nucleotide sequence ID" value="NZ_CP031219.1"/>
</dbReference>